<sequence>MSACSGFALLSRGVRAASYCQVLQTRPLPSWACAITQPSRHVTNGSPAVVSAPAGTPPHDLQSRVQKLISTIDEPDVLYKEIEVLAKGHDQAVLKSYEYFTVLAAEELGLSVAVRTPKKKIERLTLLKSVHIFKKHRVQYEMRTHYKQFTLPHLTGSTANVFLEYIQRNVPEGVALEITKTQLEKLPEHIKKPVWETLGHEEEKEHS</sequence>
<evidence type="ECO:0000313" key="10">
    <source>
        <dbReference type="Proteomes" id="UP000770717"/>
    </source>
</evidence>
<dbReference type="PANTHER" id="PTHR13334:SF4">
    <property type="entry name" value="SMALL RIBOSOMAL SUBUNIT PROTEIN US10M"/>
    <property type="match status" value="1"/>
</dbReference>
<organism evidence="9 10">
    <name type="scientific">Eleutherodactylus coqui</name>
    <name type="common">Puerto Rican coqui</name>
    <dbReference type="NCBI Taxonomy" id="57060"/>
    <lineage>
        <taxon>Eukaryota</taxon>
        <taxon>Metazoa</taxon>
        <taxon>Chordata</taxon>
        <taxon>Craniata</taxon>
        <taxon>Vertebrata</taxon>
        <taxon>Euteleostomi</taxon>
        <taxon>Amphibia</taxon>
        <taxon>Batrachia</taxon>
        <taxon>Anura</taxon>
        <taxon>Neobatrachia</taxon>
        <taxon>Hyloidea</taxon>
        <taxon>Eleutherodactylidae</taxon>
        <taxon>Eleutherodactylinae</taxon>
        <taxon>Eleutherodactylus</taxon>
        <taxon>Eleutherodactylus</taxon>
    </lineage>
</organism>
<dbReference type="Pfam" id="PF00338">
    <property type="entry name" value="Ribosomal_S10"/>
    <property type="match status" value="1"/>
</dbReference>
<dbReference type="PANTHER" id="PTHR13334">
    <property type="entry name" value="MITOCHONDRIAL 28S RIBOSOMAL PROTEIN S10"/>
    <property type="match status" value="1"/>
</dbReference>
<evidence type="ECO:0000256" key="1">
    <source>
        <dbReference type="ARBA" id="ARBA00004173"/>
    </source>
</evidence>
<comment type="subcellular location">
    <subcellularLocation>
        <location evidence="1">Mitochondrion</location>
    </subcellularLocation>
</comment>
<dbReference type="Gene3D" id="3.30.70.600">
    <property type="entry name" value="Ribosomal protein S10 domain"/>
    <property type="match status" value="1"/>
</dbReference>
<dbReference type="OrthoDB" id="366214at2759"/>
<evidence type="ECO:0000256" key="5">
    <source>
        <dbReference type="ARBA" id="ARBA00023274"/>
    </source>
</evidence>
<name>A0A8J6F9P3_ELECQ</name>
<dbReference type="InterPro" id="IPR036838">
    <property type="entry name" value="Ribosomal_uS10_dom_sf"/>
</dbReference>
<comment type="similarity">
    <text evidence="2">Belongs to the universal ribosomal protein uS10 family.</text>
</comment>
<reference evidence="9" key="1">
    <citation type="thesis" date="2020" institute="ProQuest LLC" country="789 East Eisenhower Parkway, Ann Arbor, MI, USA">
        <title>Comparative Genomics and Chromosome Evolution.</title>
        <authorList>
            <person name="Mudd A.B."/>
        </authorList>
    </citation>
    <scope>NUCLEOTIDE SEQUENCE</scope>
    <source>
        <strain evidence="9">HN-11 Male</strain>
        <tissue evidence="9">Kidney and liver</tissue>
    </source>
</reference>
<dbReference type="Proteomes" id="UP000770717">
    <property type="component" value="Unassembled WGS sequence"/>
</dbReference>
<feature type="domain" description="Small ribosomal subunit protein uS10" evidence="8">
    <location>
        <begin position="83"/>
        <end position="179"/>
    </location>
</feature>
<dbReference type="InterPro" id="IPR027486">
    <property type="entry name" value="Ribosomal_uS10_dom"/>
</dbReference>
<keyword evidence="3" id="KW-0689">Ribosomal protein</keyword>
<keyword evidence="10" id="KW-1185">Reference proteome</keyword>
<evidence type="ECO:0000313" key="9">
    <source>
        <dbReference type="EMBL" id="KAG9484403.1"/>
    </source>
</evidence>
<dbReference type="SUPFAM" id="SSF54999">
    <property type="entry name" value="Ribosomal protein S10"/>
    <property type="match status" value="1"/>
</dbReference>
<protein>
    <recommendedName>
        <fullName evidence="6">Small ribosomal subunit protein uS10m</fullName>
    </recommendedName>
    <alternativeName>
        <fullName evidence="7">28S ribosomal protein S10, mitochondrial</fullName>
    </alternativeName>
</protein>
<dbReference type="GO" id="GO:0005763">
    <property type="term" value="C:mitochondrial small ribosomal subunit"/>
    <property type="evidence" value="ECO:0007669"/>
    <property type="project" value="InterPro"/>
</dbReference>
<evidence type="ECO:0000256" key="4">
    <source>
        <dbReference type="ARBA" id="ARBA00023128"/>
    </source>
</evidence>
<evidence type="ECO:0000256" key="2">
    <source>
        <dbReference type="ARBA" id="ARBA00007102"/>
    </source>
</evidence>
<evidence type="ECO:0000256" key="7">
    <source>
        <dbReference type="ARBA" id="ARBA00035544"/>
    </source>
</evidence>
<dbReference type="SMART" id="SM01403">
    <property type="entry name" value="Ribosomal_S10"/>
    <property type="match status" value="1"/>
</dbReference>
<evidence type="ECO:0000256" key="6">
    <source>
        <dbReference type="ARBA" id="ARBA00035261"/>
    </source>
</evidence>
<keyword evidence="4" id="KW-0496">Mitochondrion</keyword>
<accession>A0A8J6F9P3</accession>
<dbReference type="AlphaFoldDB" id="A0A8J6F9P3"/>
<comment type="caution">
    <text evidence="9">The sequence shown here is derived from an EMBL/GenBank/DDBJ whole genome shotgun (WGS) entry which is preliminary data.</text>
</comment>
<dbReference type="InterPro" id="IPR040055">
    <property type="entry name" value="Ribosomal_uS10m"/>
</dbReference>
<evidence type="ECO:0000259" key="8">
    <source>
        <dbReference type="SMART" id="SM01403"/>
    </source>
</evidence>
<gene>
    <name evidence="9" type="ORF">GDO78_010012</name>
</gene>
<evidence type="ECO:0000256" key="3">
    <source>
        <dbReference type="ARBA" id="ARBA00022980"/>
    </source>
</evidence>
<proteinExistence type="inferred from homology"/>
<dbReference type="EMBL" id="WNTK01000005">
    <property type="protein sequence ID" value="KAG9484403.1"/>
    <property type="molecule type" value="Genomic_DNA"/>
</dbReference>
<keyword evidence="5" id="KW-0687">Ribonucleoprotein</keyword>